<feature type="domain" description="Protein kinase" evidence="11">
    <location>
        <begin position="28"/>
        <end position="281"/>
    </location>
</feature>
<evidence type="ECO:0000256" key="1">
    <source>
        <dbReference type="ARBA" id="ARBA00012513"/>
    </source>
</evidence>
<dbReference type="GO" id="GO:0005524">
    <property type="term" value="F:ATP binding"/>
    <property type="evidence" value="ECO:0007669"/>
    <property type="project" value="UniProtKB-UniRule"/>
</dbReference>
<feature type="binding site" evidence="9">
    <location>
        <position position="57"/>
    </location>
    <ligand>
        <name>ATP</name>
        <dbReference type="ChEBI" id="CHEBI:30616"/>
    </ligand>
</feature>
<dbReference type="OrthoDB" id="193931at2759"/>
<comment type="catalytic activity">
    <reaction evidence="7">
        <text>L-threonyl-[protein] + ATP = O-phospho-L-threonyl-[protein] + ADP + H(+)</text>
        <dbReference type="Rhea" id="RHEA:46608"/>
        <dbReference type="Rhea" id="RHEA-COMP:11060"/>
        <dbReference type="Rhea" id="RHEA-COMP:11605"/>
        <dbReference type="ChEBI" id="CHEBI:15378"/>
        <dbReference type="ChEBI" id="CHEBI:30013"/>
        <dbReference type="ChEBI" id="CHEBI:30616"/>
        <dbReference type="ChEBI" id="CHEBI:61977"/>
        <dbReference type="ChEBI" id="CHEBI:456216"/>
        <dbReference type="EC" id="2.7.11.1"/>
    </reaction>
</comment>
<dbReference type="GO" id="GO:0005737">
    <property type="term" value="C:cytoplasm"/>
    <property type="evidence" value="ECO:0007669"/>
    <property type="project" value="TreeGrafter"/>
</dbReference>
<keyword evidence="2" id="KW-0723">Serine/threonine-protein kinase</keyword>
<evidence type="ECO:0000256" key="3">
    <source>
        <dbReference type="ARBA" id="ARBA00022679"/>
    </source>
</evidence>
<dbReference type="InParanoid" id="A0A0L0H9V7"/>
<evidence type="ECO:0000256" key="10">
    <source>
        <dbReference type="SAM" id="MobiDB-lite"/>
    </source>
</evidence>
<dbReference type="PROSITE" id="PS00107">
    <property type="entry name" value="PROTEIN_KINASE_ATP"/>
    <property type="match status" value="1"/>
</dbReference>
<feature type="domain" description="KA1" evidence="12">
    <location>
        <begin position="656"/>
        <end position="705"/>
    </location>
</feature>
<dbReference type="SUPFAM" id="SSF103243">
    <property type="entry name" value="KA1-like"/>
    <property type="match status" value="1"/>
</dbReference>
<dbReference type="RefSeq" id="XP_016605836.1">
    <property type="nucleotide sequence ID" value="XM_016754990.1"/>
</dbReference>
<dbReference type="Pfam" id="PF02149">
    <property type="entry name" value="KA1"/>
    <property type="match status" value="1"/>
</dbReference>
<dbReference type="STRING" id="645134.A0A0L0H9V7"/>
<reference evidence="13 14" key="1">
    <citation type="submission" date="2009-08" db="EMBL/GenBank/DDBJ databases">
        <title>The Genome Sequence of Spizellomyces punctatus strain DAOM BR117.</title>
        <authorList>
            <consortium name="The Broad Institute Genome Sequencing Platform"/>
            <person name="Russ C."/>
            <person name="Cuomo C."/>
            <person name="Shea T."/>
            <person name="Young S.K."/>
            <person name="Zeng Q."/>
            <person name="Koehrsen M."/>
            <person name="Haas B."/>
            <person name="Borodovsky M."/>
            <person name="Guigo R."/>
            <person name="Alvarado L."/>
            <person name="Berlin A."/>
            <person name="Bochicchio J."/>
            <person name="Borenstein D."/>
            <person name="Chapman S."/>
            <person name="Chen Z."/>
            <person name="Engels R."/>
            <person name="Freedman E."/>
            <person name="Gellesch M."/>
            <person name="Goldberg J."/>
            <person name="Griggs A."/>
            <person name="Gujja S."/>
            <person name="Heiman D."/>
            <person name="Hepburn T."/>
            <person name="Howarth C."/>
            <person name="Jen D."/>
            <person name="Larson L."/>
            <person name="Lewis B."/>
            <person name="Mehta T."/>
            <person name="Park D."/>
            <person name="Pearson M."/>
            <person name="Roberts A."/>
            <person name="Saif S."/>
            <person name="Shenoy N."/>
            <person name="Sisk P."/>
            <person name="Stolte C."/>
            <person name="Sykes S."/>
            <person name="Thomson T."/>
            <person name="Walk T."/>
            <person name="White J."/>
            <person name="Yandava C."/>
            <person name="Burger G."/>
            <person name="Gray M.W."/>
            <person name="Holland P.W.H."/>
            <person name="King N."/>
            <person name="Lang F.B.F."/>
            <person name="Roger A.J."/>
            <person name="Ruiz-Trillo I."/>
            <person name="Lander E."/>
            <person name="Nusbaum C."/>
        </authorList>
    </citation>
    <scope>NUCLEOTIDE SEQUENCE [LARGE SCALE GENOMIC DNA]</scope>
    <source>
        <strain evidence="13 14">DAOM BR117</strain>
    </source>
</reference>
<dbReference type="InterPro" id="IPR011009">
    <property type="entry name" value="Kinase-like_dom_sf"/>
</dbReference>
<dbReference type="CDD" id="cd12121">
    <property type="entry name" value="MARK_C_like"/>
    <property type="match status" value="1"/>
</dbReference>
<dbReference type="OMA" id="MWDANQN"/>
<evidence type="ECO:0000259" key="11">
    <source>
        <dbReference type="PROSITE" id="PS50011"/>
    </source>
</evidence>
<evidence type="ECO:0000256" key="6">
    <source>
        <dbReference type="ARBA" id="ARBA00022840"/>
    </source>
</evidence>
<comment type="catalytic activity">
    <reaction evidence="8">
        <text>L-seryl-[protein] + ATP = O-phospho-L-seryl-[protein] + ADP + H(+)</text>
        <dbReference type="Rhea" id="RHEA:17989"/>
        <dbReference type="Rhea" id="RHEA-COMP:9863"/>
        <dbReference type="Rhea" id="RHEA-COMP:11604"/>
        <dbReference type="ChEBI" id="CHEBI:15378"/>
        <dbReference type="ChEBI" id="CHEBI:29999"/>
        <dbReference type="ChEBI" id="CHEBI:30616"/>
        <dbReference type="ChEBI" id="CHEBI:83421"/>
        <dbReference type="ChEBI" id="CHEBI:456216"/>
        <dbReference type="EC" id="2.7.11.1"/>
    </reaction>
</comment>
<evidence type="ECO:0000313" key="13">
    <source>
        <dbReference type="EMBL" id="KNC97796.1"/>
    </source>
</evidence>
<feature type="compositionally biased region" description="Polar residues" evidence="10">
    <location>
        <begin position="499"/>
        <end position="511"/>
    </location>
</feature>
<evidence type="ECO:0000256" key="8">
    <source>
        <dbReference type="ARBA" id="ARBA00048679"/>
    </source>
</evidence>
<feature type="compositionally biased region" description="Basic and acidic residues" evidence="10">
    <location>
        <begin position="539"/>
        <end position="550"/>
    </location>
</feature>
<accession>A0A0L0H9V7</accession>
<gene>
    <name evidence="13" type="ORF">SPPG_06791</name>
</gene>
<dbReference type="EC" id="2.7.11.1" evidence="1"/>
<dbReference type="SMART" id="SM00220">
    <property type="entry name" value="S_TKc"/>
    <property type="match status" value="1"/>
</dbReference>
<keyword evidence="6 9" id="KW-0067">ATP-binding</keyword>
<evidence type="ECO:0000256" key="7">
    <source>
        <dbReference type="ARBA" id="ARBA00047899"/>
    </source>
</evidence>
<dbReference type="PANTHER" id="PTHR24346">
    <property type="entry name" value="MAP/MICROTUBULE AFFINITY-REGULATING KINASE"/>
    <property type="match status" value="1"/>
</dbReference>
<name>A0A0L0H9V7_SPIPD</name>
<feature type="compositionally biased region" description="Low complexity" evidence="10">
    <location>
        <begin position="386"/>
        <end position="401"/>
    </location>
</feature>
<dbReference type="GO" id="GO:0106310">
    <property type="term" value="F:protein serine kinase activity"/>
    <property type="evidence" value="ECO:0007669"/>
    <property type="project" value="RHEA"/>
</dbReference>
<dbReference type="Proteomes" id="UP000053201">
    <property type="component" value="Unassembled WGS sequence"/>
</dbReference>
<sequence length="705" mass="78976">MTTESEPTTPRIAVEDVDDVTGIFLDRFEVKRHLGEGSYGKVKLAQDLSTHRMVALKIIQKSSLKKTSHVTRLKREVRIMRLLHHPNITRLYDVMETEKEIVLSMEYVEGGELFDYIVAHKRLKEKIARRLFRQIVSALEYCHQSSIIHRDLKPENLLLDNERNIKIIDFGFVKLYDRNDQLNTFCGSPFYASPEMIMGKQYMGPEVDVWSMGVILFALLNGHLPFRDPNTTELYKKIAAGQYETRTQYMSAESADLIRRMLTVDATKRATIQEIRHHPWVTQDSMGPAQCLVPERPNQILEPDPNIIAKFPMYGIETNVAEKALRSKERGAAWALYCLLVEQEVWEARESPAGSRSRVSDSQSTAMIPQGAVSSNASPDSGQASAPATATTTPTTTTTPTGGHRPSNLTLNLGRASATRAKWRESWQEGLRATLTPPAVPTENPFDSPRTTTKLRRRASATETRDSRTRSQHPPPVSMQSLHQRGTRASSLPRGSLTAAGSDQETVNSEGLSLPNIKQDKNRAPAAEVISVSQQQQQGEKHQPHFEHAAATDSPQEGRIRRRPSIAETFSNALNRIRGSSQSRSRRPSTTTATSPTSSTPENLRIQTSSPASLARPSKPFGADTTSMKPPEEIVSEIERVLNTNRVQYQTNRYKIHCTTAQSTFEIEICRLKGTNMHALQLSRKKGSSLAYQSICQTLISQWKL</sequence>
<keyword evidence="14" id="KW-1185">Reference proteome</keyword>
<dbReference type="Gene3D" id="1.10.510.10">
    <property type="entry name" value="Transferase(Phosphotransferase) domain 1"/>
    <property type="match status" value="1"/>
</dbReference>
<feature type="region of interest" description="Disordered" evidence="10">
    <location>
        <begin position="350"/>
        <end position="629"/>
    </location>
</feature>
<keyword evidence="3" id="KW-0808">Transferase</keyword>
<dbReference type="EMBL" id="KQ257462">
    <property type="protein sequence ID" value="KNC97796.1"/>
    <property type="molecule type" value="Genomic_DNA"/>
</dbReference>
<dbReference type="eggNOG" id="KOG0586">
    <property type="taxonomic scope" value="Eukaryota"/>
</dbReference>
<evidence type="ECO:0000256" key="9">
    <source>
        <dbReference type="PROSITE-ProRule" id="PRU10141"/>
    </source>
</evidence>
<evidence type="ECO:0000256" key="4">
    <source>
        <dbReference type="ARBA" id="ARBA00022741"/>
    </source>
</evidence>
<dbReference type="InterPro" id="IPR008271">
    <property type="entry name" value="Ser/Thr_kinase_AS"/>
</dbReference>
<dbReference type="PROSITE" id="PS50011">
    <property type="entry name" value="PROTEIN_KINASE_DOM"/>
    <property type="match status" value="1"/>
</dbReference>
<evidence type="ECO:0000256" key="5">
    <source>
        <dbReference type="ARBA" id="ARBA00022777"/>
    </source>
</evidence>
<dbReference type="FunFam" id="3.30.200.20:FF:000042">
    <property type="entry name" value="Aurora kinase A"/>
    <property type="match status" value="1"/>
</dbReference>
<dbReference type="PANTHER" id="PTHR24346:SF106">
    <property type="entry name" value="PROTEIN KINASE DOMAIN-CONTAINING PROTEIN"/>
    <property type="match status" value="1"/>
</dbReference>
<evidence type="ECO:0000259" key="12">
    <source>
        <dbReference type="PROSITE" id="PS50032"/>
    </source>
</evidence>
<dbReference type="InterPro" id="IPR028375">
    <property type="entry name" value="KA1/Ssp2_C"/>
</dbReference>
<keyword evidence="5 13" id="KW-0418">Kinase</keyword>
<dbReference type="InterPro" id="IPR000719">
    <property type="entry name" value="Prot_kinase_dom"/>
</dbReference>
<feature type="compositionally biased region" description="Polar residues" evidence="10">
    <location>
        <begin position="360"/>
        <end position="384"/>
    </location>
</feature>
<dbReference type="InterPro" id="IPR001772">
    <property type="entry name" value="KA1_dom"/>
</dbReference>
<dbReference type="PROSITE" id="PS50032">
    <property type="entry name" value="KA1"/>
    <property type="match status" value="1"/>
</dbReference>
<dbReference type="GO" id="GO:0004674">
    <property type="term" value="F:protein serine/threonine kinase activity"/>
    <property type="evidence" value="ECO:0007669"/>
    <property type="project" value="UniProtKB-KW"/>
</dbReference>
<evidence type="ECO:0000313" key="14">
    <source>
        <dbReference type="Proteomes" id="UP000053201"/>
    </source>
</evidence>
<dbReference type="VEuPathDB" id="FungiDB:SPPG_06791"/>
<keyword evidence="4 9" id="KW-0547">Nucleotide-binding</keyword>
<organism evidence="13 14">
    <name type="scientific">Spizellomyces punctatus (strain DAOM BR117)</name>
    <dbReference type="NCBI Taxonomy" id="645134"/>
    <lineage>
        <taxon>Eukaryota</taxon>
        <taxon>Fungi</taxon>
        <taxon>Fungi incertae sedis</taxon>
        <taxon>Chytridiomycota</taxon>
        <taxon>Chytridiomycota incertae sedis</taxon>
        <taxon>Chytridiomycetes</taxon>
        <taxon>Spizellomycetales</taxon>
        <taxon>Spizellomycetaceae</taxon>
        <taxon>Spizellomyces</taxon>
    </lineage>
</organism>
<dbReference type="PROSITE" id="PS00108">
    <property type="entry name" value="PROTEIN_KINASE_ST"/>
    <property type="match status" value="1"/>
</dbReference>
<dbReference type="AlphaFoldDB" id="A0A0L0H9V7"/>
<dbReference type="CDD" id="cd14003">
    <property type="entry name" value="STKc_AMPK-like"/>
    <property type="match status" value="1"/>
</dbReference>
<protein>
    <recommendedName>
        <fullName evidence="1">non-specific serine/threonine protein kinase</fullName>
        <ecNumber evidence="1">2.7.11.1</ecNumber>
    </recommendedName>
</protein>
<dbReference type="GeneID" id="27690069"/>
<dbReference type="Pfam" id="PF00069">
    <property type="entry name" value="Pkinase"/>
    <property type="match status" value="1"/>
</dbReference>
<dbReference type="SUPFAM" id="SSF56112">
    <property type="entry name" value="Protein kinase-like (PK-like)"/>
    <property type="match status" value="1"/>
</dbReference>
<dbReference type="Gene3D" id="3.30.310.80">
    <property type="entry name" value="Kinase associated domain 1, KA1"/>
    <property type="match status" value="1"/>
</dbReference>
<dbReference type="GO" id="GO:0035556">
    <property type="term" value="P:intracellular signal transduction"/>
    <property type="evidence" value="ECO:0007669"/>
    <property type="project" value="TreeGrafter"/>
</dbReference>
<dbReference type="InterPro" id="IPR017441">
    <property type="entry name" value="Protein_kinase_ATP_BS"/>
</dbReference>
<evidence type="ECO:0000256" key="2">
    <source>
        <dbReference type="ARBA" id="ARBA00022527"/>
    </source>
</evidence>
<feature type="compositionally biased region" description="Low complexity" evidence="10">
    <location>
        <begin position="580"/>
        <end position="601"/>
    </location>
</feature>
<proteinExistence type="predicted"/>
<feature type="compositionally biased region" description="Polar residues" evidence="10">
    <location>
        <begin position="478"/>
        <end position="490"/>
    </location>
</feature>
<dbReference type="FunFam" id="1.10.510.10:FF:000592">
    <property type="entry name" value="CAMK family protein kinase"/>
    <property type="match status" value="1"/>
</dbReference>